<reference evidence="1 2" key="1">
    <citation type="submission" date="2020-08" db="EMBL/GenBank/DDBJ databases">
        <title>Genome sequence of Rhodobacteraceae bacterium Lw-13e.</title>
        <authorList>
            <person name="Poehlein A."/>
            <person name="Wolter L."/>
            <person name="Daniel R."/>
            <person name="Brinkhoff T."/>
        </authorList>
    </citation>
    <scope>NUCLEOTIDE SEQUENCE [LARGE SCALE GENOMIC DNA]</scope>
    <source>
        <strain evidence="1 2">Lw-13e</strain>
        <plasmid evidence="1 2">p202</plasmid>
    </source>
</reference>
<organism evidence="1 2">
    <name type="scientific">Pseudooceanicola algae</name>
    <dbReference type="NCBI Taxonomy" id="1537215"/>
    <lineage>
        <taxon>Bacteria</taxon>
        <taxon>Pseudomonadati</taxon>
        <taxon>Pseudomonadota</taxon>
        <taxon>Alphaproteobacteria</taxon>
        <taxon>Rhodobacterales</taxon>
        <taxon>Paracoccaceae</taxon>
        <taxon>Pseudooceanicola</taxon>
    </lineage>
</organism>
<protein>
    <submittedName>
        <fullName evidence="1">Uncharacterized protein</fullName>
    </submittedName>
</protein>
<dbReference type="EMBL" id="CP060437">
    <property type="protein sequence ID" value="QPM92282.1"/>
    <property type="molecule type" value="Genomic_DNA"/>
</dbReference>
<name>A0A418SDF4_9RHOB</name>
<sequence>MSQSSRPGTARTIVIVAGALGGLAVSIYNYATPLTGVEGTFGAGLVILACVLLILGAFVIQFSPPGILRGIFRFLVGLGAVLTALAAYFLHEWWLIVAMAITLAGLAFDIAQSRTASSGAIA</sequence>
<evidence type="ECO:0000313" key="2">
    <source>
        <dbReference type="Proteomes" id="UP000283786"/>
    </source>
</evidence>
<dbReference type="RefSeq" id="WP_147407665.1">
    <property type="nucleotide sequence ID" value="NZ_CP060437.1"/>
</dbReference>
<accession>A0A418SDF4</accession>
<dbReference type="Proteomes" id="UP000283786">
    <property type="component" value="Plasmid p202"/>
</dbReference>
<geneLocation type="plasmid" evidence="1 2">
    <name>p202</name>
</geneLocation>
<keyword evidence="2" id="KW-1185">Reference proteome</keyword>
<dbReference type="AlphaFoldDB" id="A0A418SDF4"/>
<keyword evidence="1" id="KW-0614">Plasmid</keyword>
<dbReference type="KEGG" id="palw:PSAL_035460"/>
<dbReference type="OrthoDB" id="7870453at2"/>
<evidence type="ECO:0000313" key="1">
    <source>
        <dbReference type="EMBL" id="QPM92282.1"/>
    </source>
</evidence>
<proteinExistence type="predicted"/>
<gene>
    <name evidence="1" type="ORF">PSAL_035460</name>
</gene>